<protein>
    <recommendedName>
        <fullName evidence="6">Oxidoreductase</fullName>
    </recommendedName>
</protein>
<dbReference type="EMBL" id="NAJO01000043">
    <property type="protein sequence ID" value="OQN98928.1"/>
    <property type="molecule type" value="Genomic_DNA"/>
</dbReference>
<dbReference type="STRING" id="1507870.A0A1V8SIH1"/>
<dbReference type="FunFam" id="3.40.50.720:FF:000084">
    <property type="entry name" value="Short-chain dehydrogenase reductase"/>
    <property type="match status" value="1"/>
</dbReference>
<keyword evidence="5" id="KW-1185">Reference proteome</keyword>
<sequence length="309" mass="33272">MSKQDLAPTAYTAFLEPQDQSDSAGLEKHLNPPASWTQLEFWDKDGKPYLKEYEGRGLLQDKAVLITGGDSGIGRSAAILMAREGADITICYLAEEKEDAEWTIKQIEKEGRKAHGIVGDLKSMEVCKSIIDEHMTVHGRLNVLVNNASMQEACMDHSKIDLDVVQATFQTNIIPMIALAKYALPHMKRGDNIINTASVAGYMGNPALVDYSSTKGAIVSFTRALAQQQAPRGIRVNAVAPGVIWTPLQPATNNLPADAMKGLGINEAPINRPGMPVEIGTAYVFLASPLSSFATGTCHHANGASELQG</sequence>
<accession>A0A1V8SIH1</accession>
<dbReference type="InParanoid" id="A0A1V8SIH1"/>
<dbReference type="SUPFAM" id="SSF51735">
    <property type="entry name" value="NAD(P)-binding Rossmann-fold domains"/>
    <property type="match status" value="1"/>
</dbReference>
<evidence type="ECO:0000256" key="1">
    <source>
        <dbReference type="ARBA" id="ARBA00006484"/>
    </source>
</evidence>
<evidence type="ECO:0000256" key="2">
    <source>
        <dbReference type="ARBA" id="ARBA00022857"/>
    </source>
</evidence>
<dbReference type="PROSITE" id="PS00061">
    <property type="entry name" value="ADH_SHORT"/>
    <property type="match status" value="1"/>
</dbReference>
<dbReference type="Gene3D" id="3.40.50.720">
    <property type="entry name" value="NAD(P)-binding Rossmann-like Domain"/>
    <property type="match status" value="1"/>
</dbReference>
<proteinExistence type="inferred from homology"/>
<dbReference type="PANTHER" id="PTHR48107:SF16">
    <property type="entry name" value="NADPH-DEPENDENT ALDEHYDE REDUCTASE 1, CHLOROPLASTIC"/>
    <property type="match status" value="1"/>
</dbReference>
<name>A0A1V8SIH1_9PEZI</name>
<dbReference type="PANTHER" id="PTHR48107">
    <property type="entry name" value="NADPH-DEPENDENT ALDEHYDE REDUCTASE-LIKE PROTEIN, CHLOROPLASTIC-RELATED"/>
    <property type="match status" value="1"/>
</dbReference>
<keyword evidence="2" id="KW-0521">NADP</keyword>
<dbReference type="AlphaFoldDB" id="A0A1V8SIH1"/>
<dbReference type="Pfam" id="PF13561">
    <property type="entry name" value="adh_short_C2"/>
    <property type="match status" value="1"/>
</dbReference>
<comment type="caution">
    <text evidence="4">The sequence shown here is derived from an EMBL/GenBank/DDBJ whole genome shotgun (WGS) entry which is preliminary data.</text>
</comment>
<comment type="similarity">
    <text evidence="1">Belongs to the short-chain dehydrogenases/reductases (SDR) family.</text>
</comment>
<dbReference type="Proteomes" id="UP000192596">
    <property type="component" value="Unassembled WGS sequence"/>
</dbReference>
<organism evidence="4 5">
    <name type="scientific">Cryoendolithus antarcticus</name>
    <dbReference type="NCBI Taxonomy" id="1507870"/>
    <lineage>
        <taxon>Eukaryota</taxon>
        <taxon>Fungi</taxon>
        <taxon>Dikarya</taxon>
        <taxon>Ascomycota</taxon>
        <taxon>Pezizomycotina</taxon>
        <taxon>Dothideomycetes</taxon>
        <taxon>Dothideomycetidae</taxon>
        <taxon>Cladosporiales</taxon>
        <taxon>Cladosporiaceae</taxon>
        <taxon>Cryoendolithus</taxon>
    </lineage>
</organism>
<dbReference type="InterPro" id="IPR020904">
    <property type="entry name" value="Sc_DH/Rdtase_CS"/>
</dbReference>
<evidence type="ECO:0000256" key="3">
    <source>
        <dbReference type="ARBA" id="ARBA00023002"/>
    </source>
</evidence>
<dbReference type="PRINTS" id="PR00080">
    <property type="entry name" value="SDRFAMILY"/>
</dbReference>
<gene>
    <name evidence="4" type="ORF">B0A48_15274</name>
</gene>
<dbReference type="GO" id="GO:0016614">
    <property type="term" value="F:oxidoreductase activity, acting on CH-OH group of donors"/>
    <property type="evidence" value="ECO:0007669"/>
    <property type="project" value="UniProtKB-ARBA"/>
</dbReference>
<keyword evidence="3" id="KW-0560">Oxidoreductase</keyword>
<evidence type="ECO:0000313" key="5">
    <source>
        <dbReference type="Proteomes" id="UP000192596"/>
    </source>
</evidence>
<evidence type="ECO:0000313" key="4">
    <source>
        <dbReference type="EMBL" id="OQN98928.1"/>
    </source>
</evidence>
<dbReference type="PRINTS" id="PR00081">
    <property type="entry name" value="GDHRDH"/>
</dbReference>
<dbReference type="InterPro" id="IPR002347">
    <property type="entry name" value="SDR_fam"/>
</dbReference>
<dbReference type="InterPro" id="IPR036291">
    <property type="entry name" value="NAD(P)-bd_dom_sf"/>
</dbReference>
<dbReference type="OrthoDB" id="47007at2759"/>
<evidence type="ECO:0008006" key="6">
    <source>
        <dbReference type="Google" id="ProtNLM"/>
    </source>
</evidence>
<reference evidence="5" key="1">
    <citation type="submission" date="2017-03" db="EMBL/GenBank/DDBJ databases">
        <title>Genomes of endolithic fungi from Antarctica.</title>
        <authorList>
            <person name="Coleine C."/>
            <person name="Masonjones S."/>
            <person name="Stajich J.E."/>
        </authorList>
    </citation>
    <scope>NUCLEOTIDE SEQUENCE [LARGE SCALE GENOMIC DNA]</scope>
    <source>
        <strain evidence="5">CCFEE 5527</strain>
    </source>
</reference>